<evidence type="ECO:0000313" key="1">
    <source>
        <dbReference type="EMBL" id="GMI26154.1"/>
    </source>
</evidence>
<dbReference type="EMBL" id="BRYA01000624">
    <property type="protein sequence ID" value="GMI26154.1"/>
    <property type="molecule type" value="Genomic_DNA"/>
</dbReference>
<dbReference type="Proteomes" id="UP001165065">
    <property type="component" value="Unassembled WGS sequence"/>
</dbReference>
<dbReference type="AlphaFoldDB" id="A0A9W7FXQ5"/>
<proteinExistence type="predicted"/>
<organism evidence="1 2">
    <name type="scientific">Triparma columacea</name>
    <dbReference type="NCBI Taxonomy" id="722753"/>
    <lineage>
        <taxon>Eukaryota</taxon>
        <taxon>Sar</taxon>
        <taxon>Stramenopiles</taxon>
        <taxon>Ochrophyta</taxon>
        <taxon>Bolidophyceae</taxon>
        <taxon>Parmales</taxon>
        <taxon>Triparmaceae</taxon>
        <taxon>Triparma</taxon>
    </lineage>
</organism>
<evidence type="ECO:0000313" key="2">
    <source>
        <dbReference type="Proteomes" id="UP001165065"/>
    </source>
</evidence>
<comment type="caution">
    <text evidence="1">The sequence shown here is derived from an EMBL/GenBank/DDBJ whole genome shotgun (WGS) entry which is preliminary data.</text>
</comment>
<accession>A0A9W7FXQ5</accession>
<protein>
    <submittedName>
        <fullName evidence="1">Uncharacterized protein</fullName>
    </submittedName>
</protein>
<gene>
    <name evidence="1" type="ORF">TrCOL_g13306</name>
</gene>
<name>A0A9W7FXQ5_9STRA</name>
<keyword evidence="2" id="KW-1185">Reference proteome</keyword>
<sequence>MFNSDEENRRPGNFVEVKSYMRFVRAHCVLGGEALVERIKEIVNLPPVALGNEMMTSEAPIFIQRSKGYKPHGMWVPVQSNPPVAKSKRVTEAKNVVVRKSARF</sequence>
<reference evidence="2" key="1">
    <citation type="journal article" date="2023" name="Commun. Biol.">
        <title>Genome analysis of Parmales, the sister group of diatoms, reveals the evolutionary specialization of diatoms from phago-mixotrophs to photoautotrophs.</title>
        <authorList>
            <person name="Ban H."/>
            <person name="Sato S."/>
            <person name="Yoshikawa S."/>
            <person name="Yamada K."/>
            <person name="Nakamura Y."/>
            <person name="Ichinomiya M."/>
            <person name="Sato N."/>
            <person name="Blanc-Mathieu R."/>
            <person name="Endo H."/>
            <person name="Kuwata A."/>
            <person name="Ogata H."/>
        </authorList>
    </citation>
    <scope>NUCLEOTIDE SEQUENCE [LARGE SCALE GENOMIC DNA]</scope>
</reference>